<name>A0A9W6U935_9STRA</name>
<proteinExistence type="predicted"/>
<dbReference type="Proteomes" id="UP001165121">
    <property type="component" value="Unassembled WGS sequence"/>
</dbReference>
<organism evidence="2 3">
    <name type="scientific">Phytophthora fragariaefolia</name>
    <dbReference type="NCBI Taxonomy" id="1490495"/>
    <lineage>
        <taxon>Eukaryota</taxon>
        <taxon>Sar</taxon>
        <taxon>Stramenopiles</taxon>
        <taxon>Oomycota</taxon>
        <taxon>Peronosporomycetes</taxon>
        <taxon>Peronosporales</taxon>
        <taxon>Peronosporaceae</taxon>
        <taxon>Phytophthora</taxon>
    </lineage>
</organism>
<protein>
    <submittedName>
        <fullName evidence="2">Unnamed protein product</fullName>
    </submittedName>
</protein>
<dbReference type="Gene3D" id="3.40.50.300">
    <property type="entry name" value="P-loop containing nucleotide triphosphate hydrolases"/>
    <property type="match status" value="1"/>
</dbReference>
<comment type="caution">
    <text evidence="2">The sequence shown here is derived from an EMBL/GenBank/DDBJ whole genome shotgun (WGS) entry which is preliminary data.</text>
</comment>
<dbReference type="InterPro" id="IPR027417">
    <property type="entry name" value="P-loop_NTPase"/>
</dbReference>
<dbReference type="OrthoDB" id="103748at2759"/>
<sequence>MLANIAVDDRKSRQEELSDNNVPQFKNKYFKEASEVKKAVCGHLKYFKEESDRARKDRGADYNLAGSTMSHICCFVENQLLMIILGYLRERIGDVSGCILCFDGIMIPKEQTLGLSLSFLHDEIEERFLGMGFFMKLSIKDMKPICLGEFGFHPLKRYTYGGAPAGSISPPFNNFICREEELARQLENGDNEKDRERLLCRKSILYRDVDVIPHSPLESPSIDDTFNLYGSYVHKYDPNFAMDNELVSLWTDHIREVFAAGNKEIGQYLLNWFAHLLQKPQIKTQTVPLIKGEPRCGKNTPNNIFSRYVLNPYMVIVCPDMEKLFSRFNAARVGKSFIVLDEAVDSRNRALNNKMKNFITEERVQIEAKDRRYLCLEASSIRKGDRAYFKKFNKLLANVDAGCHIFHWLLQRDISNFDTADLPKTSYKKELSARQTDSVVKWLLFKYEMLKDNEHEDAEEFMLSPEWYQQYATWCRDVGGESKIHSLAVFNSIINNEGFETRSMKVPRGDGSRRTIKPRFISRAILEENLSDYIVMADE</sequence>
<dbReference type="AlphaFoldDB" id="A0A9W6U935"/>
<dbReference type="EMBL" id="BSXT01000443">
    <property type="protein sequence ID" value="GMF27658.1"/>
    <property type="molecule type" value="Genomic_DNA"/>
</dbReference>
<evidence type="ECO:0000259" key="1">
    <source>
        <dbReference type="Pfam" id="PF19263"/>
    </source>
</evidence>
<dbReference type="InterPro" id="IPR045455">
    <property type="entry name" value="NrS-1_pol-like_helicase"/>
</dbReference>
<keyword evidence="3" id="KW-1185">Reference proteome</keyword>
<feature type="domain" description="NrS-1 polymerase-like helicase" evidence="1">
    <location>
        <begin position="291"/>
        <end position="370"/>
    </location>
</feature>
<evidence type="ECO:0000313" key="2">
    <source>
        <dbReference type="EMBL" id="GMF27658.1"/>
    </source>
</evidence>
<reference evidence="2" key="1">
    <citation type="submission" date="2023-04" db="EMBL/GenBank/DDBJ databases">
        <title>Phytophthora fragariaefolia NBRC 109709.</title>
        <authorList>
            <person name="Ichikawa N."/>
            <person name="Sato H."/>
            <person name="Tonouchi N."/>
        </authorList>
    </citation>
    <scope>NUCLEOTIDE SEQUENCE</scope>
    <source>
        <strain evidence="2">NBRC 109709</strain>
    </source>
</reference>
<dbReference type="Pfam" id="PF19263">
    <property type="entry name" value="DUF5906"/>
    <property type="match status" value="1"/>
</dbReference>
<accession>A0A9W6U935</accession>
<gene>
    <name evidence="2" type="ORF">Pfra01_000554600</name>
</gene>
<evidence type="ECO:0000313" key="3">
    <source>
        <dbReference type="Proteomes" id="UP001165121"/>
    </source>
</evidence>